<reference evidence="2 3" key="1">
    <citation type="journal article" date="2019" name="Sci. Rep.">
        <title>Orb-weaving spider Araneus ventricosus genome elucidates the spidroin gene catalogue.</title>
        <authorList>
            <person name="Kono N."/>
            <person name="Nakamura H."/>
            <person name="Ohtoshi R."/>
            <person name="Moran D.A.P."/>
            <person name="Shinohara A."/>
            <person name="Yoshida Y."/>
            <person name="Fujiwara M."/>
            <person name="Mori M."/>
            <person name="Tomita M."/>
            <person name="Arakawa K."/>
        </authorList>
    </citation>
    <scope>NUCLEOTIDE SEQUENCE [LARGE SCALE GENOMIC DNA]</scope>
</reference>
<keyword evidence="3" id="KW-1185">Reference proteome</keyword>
<feature type="region of interest" description="Disordered" evidence="1">
    <location>
        <begin position="54"/>
        <end position="74"/>
    </location>
</feature>
<protein>
    <submittedName>
        <fullName evidence="2">Uncharacterized protein</fullName>
    </submittedName>
</protein>
<name>A0A4Y2KCK3_ARAVE</name>
<comment type="caution">
    <text evidence="2">The sequence shown here is derived from an EMBL/GenBank/DDBJ whole genome shotgun (WGS) entry which is preliminary data.</text>
</comment>
<dbReference type="AlphaFoldDB" id="A0A4Y2KCK3"/>
<sequence length="74" mass="8414">MVILKRGQVTRPTQELARPVQTYTPYQRPSIPVDSKPYGTDLRWIFSEIVSNLEPTSSEAETSGILSYTRKSQL</sequence>
<evidence type="ECO:0000313" key="3">
    <source>
        <dbReference type="Proteomes" id="UP000499080"/>
    </source>
</evidence>
<organism evidence="2 3">
    <name type="scientific">Araneus ventricosus</name>
    <name type="common">Orbweaver spider</name>
    <name type="synonym">Epeira ventricosa</name>
    <dbReference type="NCBI Taxonomy" id="182803"/>
    <lineage>
        <taxon>Eukaryota</taxon>
        <taxon>Metazoa</taxon>
        <taxon>Ecdysozoa</taxon>
        <taxon>Arthropoda</taxon>
        <taxon>Chelicerata</taxon>
        <taxon>Arachnida</taxon>
        <taxon>Araneae</taxon>
        <taxon>Araneomorphae</taxon>
        <taxon>Entelegynae</taxon>
        <taxon>Araneoidea</taxon>
        <taxon>Araneidae</taxon>
        <taxon>Araneus</taxon>
    </lineage>
</organism>
<proteinExistence type="predicted"/>
<dbReference type="Proteomes" id="UP000499080">
    <property type="component" value="Unassembled WGS sequence"/>
</dbReference>
<evidence type="ECO:0000313" key="2">
    <source>
        <dbReference type="EMBL" id="GBM99465.1"/>
    </source>
</evidence>
<accession>A0A4Y2KCK3</accession>
<gene>
    <name evidence="2" type="ORF">AVEN_45724_1</name>
</gene>
<dbReference type="EMBL" id="BGPR01004419">
    <property type="protein sequence ID" value="GBM99465.1"/>
    <property type="molecule type" value="Genomic_DNA"/>
</dbReference>
<evidence type="ECO:0000256" key="1">
    <source>
        <dbReference type="SAM" id="MobiDB-lite"/>
    </source>
</evidence>